<dbReference type="Pfam" id="PF07727">
    <property type="entry name" value="RVT_2"/>
    <property type="match status" value="2"/>
</dbReference>
<protein>
    <submittedName>
        <fullName evidence="4">Flocculation protein FLO11-like</fullName>
    </submittedName>
</protein>
<feature type="domain" description="Reverse transcriptase Ty1/copia-type" evidence="2">
    <location>
        <begin position="382"/>
        <end position="461"/>
    </location>
</feature>
<feature type="region of interest" description="Disordered" evidence="1">
    <location>
        <begin position="667"/>
        <end position="724"/>
    </location>
</feature>
<feature type="compositionally biased region" description="Polar residues" evidence="1">
    <location>
        <begin position="704"/>
        <end position="715"/>
    </location>
</feature>
<reference evidence="4 5" key="1">
    <citation type="submission" date="2019-08" db="EMBL/GenBank/DDBJ databases">
        <title>Draft genome sequences of two oriental melons (Cucumis melo L. var makuwa).</title>
        <authorList>
            <person name="Kwon S.-Y."/>
        </authorList>
    </citation>
    <scope>NUCLEOTIDE SEQUENCE [LARGE SCALE GENOMIC DNA]</scope>
    <source>
        <strain evidence="5">cv. Chang Bougi</strain>
        <tissue evidence="4">Leaf</tissue>
    </source>
</reference>
<dbReference type="InterPro" id="IPR025724">
    <property type="entry name" value="GAG-pre-integrase_dom"/>
</dbReference>
<feature type="domain" description="Reverse transcriptase Ty1/copia-type" evidence="2">
    <location>
        <begin position="336"/>
        <end position="380"/>
    </location>
</feature>
<feature type="compositionally biased region" description="Polar residues" evidence="1">
    <location>
        <begin position="743"/>
        <end position="752"/>
    </location>
</feature>
<evidence type="ECO:0000259" key="3">
    <source>
        <dbReference type="Pfam" id="PF13976"/>
    </source>
</evidence>
<sequence length="1080" mass="119496">MRRSFQNLVNATLDRWCLEIEGRRLSANLISISQLCDQGYQVSFSKERCNVIDSQNKVEEASLRHKRLGHIIGTTITKVAKVDVIIGLPTLIFTTLKSCSDCPAGKQVKSSHKSVSLLSTSHTLELLHIDLIGPMQAESLGGKSRAYRVYNQGTKTVMESINVIIDALGKAPKRSLDEEDGDFWGSSSQKTKTTRSEISFLTEEKDYSSFHSDINKMVIPTESTSVSFSETCESGALVTACQRTTEQATNSPDSTDSSMQKMMSPTHIAKNHPSSSIIGNVYSGITTRKKERIDYAKMVANVCYTSTLEPTTVTVALTDEHWILVMQKELLQFERNQVWDLVSKPPHANIIGTKWIFKNKTDEQGRVIRNKARLVAEGFKLFQMDVKSPFLNGYLSEEVYVAQPKGFVDPVHHDHVYKLRKALYGLKQAPRALYERLSTYLLQQGYRRGSADQTMFIYRQGTFNYGLWYTFDTIGVLVGYCDANWAWCSNDQKSTSRRFHFSLHILMTVCSSWLPLASRVIHLVFRLPPITLLLSLQELESMAPSPPKSATSSKGKRCKEIPTKHPHKKVPKSISTGDEGEHSTVLNPVRSSHAERSVNPTSPVTVKKEVPEFSLPRGFCPSASSSMPKSFSRPEPKVSIETVVLDSDSSESKDNIVLSTILHRKAEARTVQTPSPAKSKPREVSSPKEVPPRTSDLGKYSAAPSFQASPQTSLPSDVEDDDDELDDEDYVLGIEEKTVPEATLTSTENHSASFAKCPSDHRSTKGLGESSIPRSTEGPGTLEDTPPNVPFVPIDGASFHSEEGAHKWKYMVKRRIADEENIADQYNSCPAILNLICNAGLICIVSEVGLSLPADYAVSYPTPEWLAEEPTGGTVPMWPVDGQLQVTSLTVKYSILHRIGISNWIQSTHASTISTSLGYFVYLVGTGVKVNVGEFIFNHLLRHVDTFSIHILICFARILSGFLLAQQSTILTLLDTIGTAPRVIPLSMRLFQGSHIPNVAAEFDNAPEGTSVVAATHPIVGHPLIHFVSLANRLLQALIAESRSLTRQISDLTDRRTVLDAILRDFRRAASGCTPPPSDQ</sequence>
<evidence type="ECO:0000259" key="2">
    <source>
        <dbReference type="Pfam" id="PF07727"/>
    </source>
</evidence>
<organism evidence="4 5">
    <name type="scientific">Cucumis melo var. makuwa</name>
    <name type="common">Oriental melon</name>
    <dbReference type="NCBI Taxonomy" id="1194695"/>
    <lineage>
        <taxon>Eukaryota</taxon>
        <taxon>Viridiplantae</taxon>
        <taxon>Streptophyta</taxon>
        <taxon>Embryophyta</taxon>
        <taxon>Tracheophyta</taxon>
        <taxon>Spermatophyta</taxon>
        <taxon>Magnoliopsida</taxon>
        <taxon>eudicotyledons</taxon>
        <taxon>Gunneridae</taxon>
        <taxon>Pentapetalae</taxon>
        <taxon>rosids</taxon>
        <taxon>fabids</taxon>
        <taxon>Cucurbitales</taxon>
        <taxon>Cucurbitaceae</taxon>
        <taxon>Benincaseae</taxon>
        <taxon>Cucumis</taxon>
    </lineage>
</organism>
<dbReference type="InterPro" id="IPR013103">
    <property type="entry name" value="RVT_2"/>
</dbReference>
<feature type="domain" description="GAG-pre-integrase" evidence="3">
    <location>
        <begin position="41"/>
        <end position="107"/>
    </location>
</feature>
<evidence type="ECO:0000313" key="4">
    <source>
        <dbReference type="EMBL" id="TYK29845.1"/>
    </source>
</evidence>
<dbReference type="Pfam" id="PF13976">
    <property type="entry name" value="gag_pre-integrs"/>
    <property type="match status" value="1"/>
</dbReference>
<dbReference type="EMBL" id="SSTD01001237">
    <property type="protein sequence ID" value="TYK29845.1"/>
    <property type="molecule type" value="Genomic_DNA"/>
</dbReference>
<dbReference type="Proteomes" id="UP000321947">
    <property type="component" value="Unassembled WGS sequence"/>
</dbReference>
<dbReference type="AlphaFoldDB" id="A0A5D3E3G2"/>
<comment type="caution">
    <text evidence="4">The sequence shown here is derived from an EMBL/GenBank/DDBJ whole genome shotgun (WGS) entry which is preliminary data.</text>
</comment>
<feature type="region of interest" description="Disordered" evidence="1">
    <location>
        <begin position="542"/>
        <end position="603"/>
    </location>
</feature>
<evidence type="ECO:0000313" key="5">
    <source>
        <dbReference type="Proteomes" id="UP000321947"/>
    </source>
</evidence>
<name>A0A5D3E3G2_CUCMM</name>
<gene>
    <name evidence="4" type="ORF">E5676_scaffold208G00830</name>
</gene>
<proteinExistence type="predicted"/>
<feature type="region of interest" description="Disordered" evidence="1">
    <location>
        <begin position="739"/>
        <end position="787"/>
    </location>
</feature>
<accession>A0A5D3E3G2</accession>
<evidence type="ECO:0000256" key="1">
    <source>
        <dbReference type="SAM" id="MobiDB-lite"/>
    </source>
</evidence>